<name>A0AAN7BEK0_9PEZI</name>
<organism evidence="1 2">
    <name type="scientific">Podospora fimiseda</name>
    <dbReference type="NCBI Taxonomy" id="252190"/>
    <lineage>
        <taxon>Eukaryota</taxon>
        <taxon>Fungi</taxon>
        <taxon>Dikarya</taxon>
        <taxon>Ascomycota</taxon>
        <taxon>Pezizomycotina</taxon>
        <taxon>Sordariomycetes</taxon>
        <taxon>Sordariomycetidae</taxon>
        <taxon>Sordariales</taxon>
        <taxon>Podosporaceae</taxon>
        <taxon>Podospora</taxon>
    </lineage>
</organism>
<evidence type="ECO:0000313" key="1">
    <source>
        <dbReference type="EMBL" id="KAK4220462.1"/>
    </source>
</evidence>
<accession>A0AAN7BEK0</accession>
<gene>
    <name evidence="1" type="ORF">QBC38DRAFT_207320</name>
</gene>
<reference evidence="1" key="1">
    <citation type="journal article" date="2023" name="Mol. Phylogenet. Evol.">
        <title>Genome-scale phylogeny and comparative genomics of the fungal order Sordariales.</title>
        <authorList>
            <person name="Hensen N."/>
            <person name="Bonometti L."/>
            <person name="Westerberg I."/>
            <person name="Brannstrom I.O."/>
            <person name="Guillou S."/>
            <person name="Cros-Aarteil S."/>
            <person name="Calhoun S."/>
            <person name="Haridas S."/>
            <person name="Kuo A."/>
            <person name="Mondo S."/>
            <person name="Pangilinan J."/>
            <person name="Riley R."/>
            <person name="LaButti K."/>
            <person name="Andreopoulos B."/>
            <person name="Lipzen A."/>
            <person name="Chen C."/>
            <person name="Yan M."/>
            <person name="Daum C."/>
            <person name="Ng V."/>
            <person name="Clum A."/>
            <person name="Steindorff A."/>
            <person name="Ohm R.A."/>
            <person name="Martin F."/>
            <person name="Silar P."/>
            <person name="Natvig D.O."/>
            <person name="Lalanne C."/>
            <person name="Gautier V."/>
            <person name="Ament-Velasquez S.L."/>
            <person name="Kruys A."/>
            <person name="Hutchinson M.I."/>
            <person name="Powell A.J."/>
            <person name="Barry K."/>
            <person name="Miller A.N."/>
            <person name="Grigoriev I.V."/>
            <person name="Debuchy R."/>
            <person name="Gladieux P."/>
            <person name="Hiltunen Thoren M."/>
            <person name="Johannesson H."/>
        </authorList>
    </citation>
    <scope>NUCLEOTIDE SEQUENCE</scope>
    <source>
        <strain evidence="1">CBS 990.96</strain>
    </source>
</reference>
<dbReference type="AlphaFoldDB" id="A0AAN7BEK0"/>
<dbReference type="Proteomes" id="UP001301958">
    <property type="component" value="Unassembled WGS sequence"/>
</dbReference>
<proteinExistence type="predicted"/>
<dbReference type="EMBL" id="MU865786">
    <property type="protein sequence ID" value="KAK4220462.1"/>
    <property type="molecule type" value="Genomic_DNA"/>
</dbReference>
<sequence length="132" mass="14819">MFLFARVVLDNLLRQTRLSRLKQEIQPGVFPKGLEKTYDRVAARVLDQSSDDESKDALKALALVACANRILHWRKIQAFFYIHPARGHVEYEDCLGVTCKELCGAFFDTHSPSGETADPGGMVQMVHATARL</sequence>
<comment type="caution">
    <text evidence="1">The sequence shown here is derived from an EMBL/GenBank/DDBJ whole genome shotgun (WGS) entry which is preliminary data.</text>
</comment>
<keyword evidence="2" id="KW-1185">Reference proteome</keyword>
<reference evidence="1" key="2">
    <citation type="submission" date="2023-05" db="EMBL/GenBank/DDBJ databases">
        <authorList>
            <consortium name="Lawrence Berkeley National Laboratory"/>
            <person name="Steindorff A."/>
            <person name="Hensen N."/>
            <person name="Bonometti L."/>
            <person name="Westerberg I."/>
            <person name="Brannstrom I.O."/>
            <person name="Guillou S."/>
            <person name="Cros-Aarteil S."/>
            <person name="Calhoun S."/>
            <person name="Haridas S."/>
            <person name="Kuo A."/>
            <person name="Mondo S."/>
            <person name="Pangilinan J."/>
            <person name="Riley R."/>
            <person name="Labutti K."/>
            <person name="Andreopoulos B."/>
            <person name="Lipzen A."/>
            <person name="Chen C."/>
            <person name="Yanf M."/>
            <person name="Daum C."/>
            <person name="Ng V."/>
            <person name="Clum A."/>
            <person name="Ohm R."/>
            <person name="Martin F."/>
            <person name="Silar P."/>
            <person name="Natvig D."/>
            <person name="Lalanne C."/>
            <person name="Gautier V."/>
            <person name="Ament-Velasquez S.L."/>
            <person name="Kruys A."/>
            <person name="Hutchinson M.I."/>
            <person name="Powell A.J."/>
            <person name="Barry K."/>
            <person name="Miller A.N."/>
            <person name="Grigoriev I.V."/>
            <person name="Debuchy R."/>
            <person name="Gladieux P."/>
            <person name="Thoren M.H."/>
            <person name="Johannesson H."/>
        </authorList>
    </citation>
    <scope>NUCLEOTIDE SEQUENCE</scope>
    <source>
        <strain evidence="1">CBS 990.96</strain>
    </source>
</reference>
<protein>
    <submittedName>
        <fullName evidence="1">Uncharacterized protein</fullName>
    </submittedName>
</protein>
<evidence type="ECO:0000313" key="2">
    <source>
        <dbReference type="Proteomes" id="UP001301958"/>
    </source>
</evidence>